<evidence type="ECO:0000313" key="3">
    <source>
        <dbReference type="Proteomes" id="UP001500973"/>
    </source>
</evidence>
<name>A0ABN1YLC5_9ACTN</name>
<evidence type="ECO:0000313" key="2">
    <source>
        <dbReference type="EMBL" id="GAA1417220.1"/>
    </source>
</evidence>
<keyword evidence="3" id="KW-1185">Reference proteome</keyword>
<dbReference type="EMBL" id="BAAAIZ010000010">
    <property type="protein sequence ID" value="GAA1417220.1"/>
    <property type="molecule type" value="Genomic_DNA"/>
</dbReference>
<dbReference type="Proteomes" id="UP001500973">
    <property type="component" value="Unassembled WGS sequence"/>
</dbReference>
<feature type="region of interest" description="Disordered" evidence="1">
    <location>
        <begin position="1"/>
        <end position="67"/>
    </location>
</feature>
<dbReference type="RefSeq" id="WP_344010439.1">
    <property type="nucleotide sequence ID" value="NZ_BAAAIZ010000010.1"/>
</dbReference>
<sequence>MEGNGESGRTARRATAPEPQHASHSWWLYRGSAGPAPAAPVTDRLPPPPPWRDFDGGPVVPGPPPRDEAATLRRLGAGDMTMRRVSVQEADMVNAALFLRRPLIVTGPLGSGRSSLAYRVSRELGLGRVLHWRITGSTTLADGLYDYDAVGRLQDAAIRGASRGTDTDTAGGLGDFFQLGPLGTALIPREAPRVLLIDDLDKADLDLLDGLTGIIADGEFRIPELSRIRSREPDVVVHTDDPDGTYTVHHGRIRCRAFPFVVITCGGERALPADLLRHCLCLEMPAPSAERLAGSLAARFATGDGAERLTLIRDFLGRSLAGGALATDQLLDSEYLRTAPSGPDEASLNRLLHALWRPLDSADPV</sequence>
<dbReference type="Gene3D" id="3.40.50.300">
    <property type="entry name" value="P-loop containing nucleotide triphosphate hydrolases"/>
    <property type="match status" value="1"/>
</dbReference>
<accession>A0ABN1YLC5</accession>
<organism evidence="2 3">
    <name type="scientific">Streptomyces thermospinosisporus</name>
    <dbReference type="NCBI Taxonomy" id="161482"/>
    <lineage>
        <taxon>Bacteria</taxon>
        <taxon>Bacillati</taxon>
        <taxon>Actinomycetota</taxon>
        <taxon>Actinomycetes</taxon>
        <taxon>Kitasatosporales</taxon>
        <taxon>Streptomycetaceae</taxon>
        <taxon>Streptomyces</taxon>
    </lineage>
</organism>
<reference evidence="2 3" key="1">
    <citation type="journal article" date="2019" name="Int. J. Syst. Evol. Microbiol.">
        <title>The Global Catalogue of Microorganisms (GCM) 10K type strain sequencing project: providing services to taxonomists for standard genome sequencing and annotation.</title>
        <authorList>
            <consortium name="The Broad Institute Genomics Platform"/>
            <consortium name="The Broad Institute Genome Sequencing Center for Infectious Disease"/>
            <person name="Wu L."/>
            <person name="Ma J."/>
        </authorList>
    </citation>
    <scope>NUCLEOTIDE SEQUENCE [LARGE SCALE GENOMIC DNA]</scope>
    <source>
        <strain evidence="2 3">JCM 11756</strain>
    </source>
</reference>
<proteinExistence type="predicted"/>
<protein>
    <submittedName>
        <fullName evidence="2">MoxR family ATPase</fullName>
    </submittedName>
</protein>
<gene>
    <name evidence="2" type="ORF">GCM10009601_10820</name>
</gene>
<dbReference type="InterPro" id="IPR027417">
    <property type="entry name" value="P-loop_NTPase"/>
</dbReference>
<dbReference type="SUPFAM" id="SSF52540">
    <property type="entry name" value="P-loop containing nucleoside triphosphate hydrolases"/>
    <property type="match status" value="1"/>
</dbReference>
<comment type="caution">
    <text evidence="2">The sequence shown here is derived from an EMBL/GenBank/DDBJ whole genome shotgun (WGS) entry which is preliminary data.</text>
</comment>
<evidence type="ECO:0000256" key="1">
    <source>
        <dbReference type="SAM" id="MobiDB-lite"/>
    </source>
</evidence>